<dbReference type="SUPFAM" id="SSF46785">
    <property type="entry name" value="Winged helix' DNA-binding domain"/>
    <property type="match status" value="1"/>
</dbReference>
<dbReference type="AlphaFoldDB" id="A0A0H5BAW0"/>
<reference evidence="2" key="2">
    <citation type="submission" date="2015-11" db="EMBL/GenBank/DDBJ databases">
        <authorList>
            <person name="Zhang Y."/>
            <person name="Guo Z."/>
        </authorList>
    </citation>
    <scope>NUCLEOTIDE SEQUENCE</scope>
    <source>
        <strain evidence="2">1</strain>
    </source>
</reference>
<gene>
    <name evidence="2" type="primary">modE_1</name>
    <name evidence="1" type="ORF">BV133_636</name>
    <name evidence="2" type="ORF">BVIRIDIS_01370</name>
</gene>
<dbReference type="Proteomes" id="UP000065734">
    <property type="component" value="Chromosome I"/>
</dbReference>
<dbReference type="RefSeq" id="WP_082416632.1">
    <property type="nucleotide sequence ID" value="NZ_AP014854.2"/>
</dbReference>
<dbReference type="InterPro" id="IPR051815">
    <property type="entry name" value="Molybdate_resp_trans_reg"/>
</dbReference>
<accession>A0A0H5BAW0</accession>
<dbReference type="InterPro" id="IPR036390">
    <property type="entry name" value="WH_DNA-bd_sf"/>
</dbReference>
<reference evidence="1" key="1">
    <citation type="journal article" date="2015" name="Genome Announc.">
        <title>Complete Genome Sequence of the Bacteriochlorophyll b-Producing Photosynthetic Bacterium Blastochloris viridis.</title>
        <authorList>
            <person name="Tsukatani Y."/>
            <person name="Hirose Y."/>
            <person name="Harada J."/>
            <person name="Misawa N."/>
            <person name="Mori K."/>
            <person name="Inoue K."/>
            <person name="Tamiaki H."/>
        </authorList>
    </citation>
    <scope>NUCLEOTIDE SEQUENCE [LARGE SCALE GENOMIC DNA]</scope>
    <source>
        <strain evidence="1">DSM 133</strain>
    </source>
</reference>
<dbReference type="InterPro" id="IPR036388">
    <property type="entry name" value="WH-like_DNA-bd_sf"/>
</dbReference>
<evidence type="ECO:0000313" key="1">
    <source>
        <dbReference type="EMBL" id="BAR98229.1"/>
    </source>
</evidence>
<dbReference type="STRING" id="1079.BVIR_693"/>
<protein>
    <submittedName>
        <fullName evidence="1">ModE family transcriptional regulator</fullName>
    </submittedName>
    <submittedName>
        <fullName evidence="2">Transcriptional regulator modE</fullName>
    </submittedName>
</protein>
<dbReference type="EMBL" id="AP014854">
    <property type="protein sequence ID" value="BAR98229.1"/>
    <property type="molecule type" value="Genomic_DNA"/>
</dbReference>
<dbReference type="PATRIC" id="fig|1079.6.peg.715"/>
<dbReference type="EMBL" id="LN907867">
    <property type="protein sequence ID" value="CUU41149.1"/>
    <property type="molecule type" value="Genomic_DNA"/>
</dbReference>
<proteinExistence type="predicted"/>
<dbReference type="PANTHER" id="PTHR30432:SF1">
    <property type="entry name" value="DNA-BINDING TRANSCRIPTIONAL DUAL REGULATOR MODE"/>
    <property type="match status" value="1"/>
</dbReference>
<organism evidence="2 3">
    <name type="scientific">Blastochloris viridis</name>
    <name type="common">Rhodopseudomonas viridis</name>
    <dbReference type="NCBI Taxonomy" id="1079"/>
    <lineage>
        <taxon>Bacteria</taxon>
        <taxon>Pseudomonadati</taxon>
        <taxon>Pseudomonadota</taxon>
        <taxon>Alphaproteobacteria</taxon>
        <taxon>Hyphomicrobiales</taxon>
        <taxon>Blastochloridaceae</taxon>
        <taxon>Blastochloris</taxon>
    </lineage>
</organism>
<evidence type="ECO:0000313" key="2">
    <source>
        <dbReference type="EMBL" id="CUU41149.1"/>
    </source>
</evidence>
<evidence type="ECO:0000313" key="3">
    <source>
        <dbReference type="Proteomes" id="UP000065734"/>
    </source>
</evidence>
<name>A0A0H5BAW0_BLAVI</name>
<dbReference type="Gene3D" id="1.10.10.10">
    <property type="entry name" value="Winged helix-like DNA-binding domain superfamily/Winged helix DNA-binding domain"/>
    <property type="match status" value="1"/>
</dbReference>
<dbReference type="OrthoDB" id="9800709at2"/>
<reference evidence="3" key="3">
    <citation type="journal article" date="2016" name="Genome Announc.">
        <title>Revised genome sequence of the purple photosynthetic bacterium Blastochloris viridis.</title>
        <authorList>
            <person name="Liu L.N."/>
            <person name="Faulkner M."/>
            <person name="Liu X."/>
            <person name="Huang F."/>
            <person name="Darby A.C."/>
            <person name="Hall N."/>
        </authorList>
    </citation>
    <scope>NUCLEOTIDE SEQUENCE [LARGE SCALE GENOMIC DNA]</scope>
    <source>
        <strain evidence="3">ATCC 19567 / DSM 133 / F</strain>
    </source>
</reference>
<sequence length="132" mass="13854">MPVRAVANPKARALAGPVANAVPRIRIVFGPDMRIGPGKMDLLEAIGRTGSISAAGRELGMSYRRAWLLVDDVNKLFAQPVVRASAGGAHGGGAQLTAFGRAVVEAYRRVEARTRAAIAEEFAPFAGDIVDS</sequence>
<keyword evidence="3" id="KW-1185">Reference proteome</keyword>
<dbReference type="KEGG" id="bvr:BVIR_693"/>
<dbReference type="PANTHER" id="PTHR30432">
    <property type="entry name" value="TRANSCRIPTIONAL REGULATOR MODE"/>
    <property type="match status" value="1"/>
</dbReference>